<evidence type="ECO:0000259" key="1">
    <source>
        <dbReference type="Pfam" id="PF13276"/>
    </source>
</evidence>
<dbReference type="InterPro" id="IPR025948">
    <property type="entry name" value="HTH-like_dom"/>
</dbReference>
<dbReference type="Proteomes" id="UP000613160">
    <property type="component" value="Unassembled WGS sequence"/>
</dbReference>
<name>A0A916YFT6_9HYPH</name>
<reference evidence="2" key="2">
    <citation type="submission" date="2020-09" db="EMBL/GenBank/DDBJ databases">
        <authorList>
            <person name="Sun Q."/>
            <person name="Zhou Y."/>
        </authorList>
    </citation>
    <scope>NUCLEOTIDE SEQUENCE</scope>
    <source>
        <strain evidence="2">CGMCC 1.15493</strain>
    </source>
</reference>
<dbReference type="EMBL" id="BMJJ01000024">
    <property type="protein sequence ID" value="GGD43773.1"/>
    <property type="molecule type" value="Genomic_DNA"/>
</dbReference>
<evidence type="ECO:0000313" key="3">
    <source>
        <dbReference type="Proteomes" id="UP000613160"/>
    </source>
</evidence>
<sequence length="88" mass="10017">MTPRGPYRKAEDAEFLAPIRAIVDARPTYGYRRVTALLNRRLRSEGRPTVNAKRVLRIMQHHGLTLERHTARLSAGIGLSFGKPKKRP</sequence>
<comment type="caution">
    <text evidence="2">The sequence shown here is derived from an EMBL/GenBank/DDBJ whole genome shotgun (WGS) entry which is preliminary data.</text>
</comment>
<keyword evidence="3" id="KW-1185">Reference proteome</keyword>
<dbReference type="Pfam" id="PF13276">
    <property type="entry name" value="HTH_21"/>
    <property type="match status" value="1"/>
</dbReference>
<reference evidence="2" key="1">
    <citation type="journal article" date="2014" name="Int. J. Syst. Evol. Microbiol.">
        <title>Complete genome sequence of Corynebacterium casei LMG S-19264T (=DSM 44701T), isolated from a smear-ripened cheese.</title>
        <authorList>
            <consortium name="US DOE Joint Genome Institute (JGI-PGF)"/>
            <person name="Walter F."/>
            <person name="Albersmeier A."/>
            <person name="Kalinowski J."/>
            <person name="Ruckert C."/>
        </authorList>
    </citation>
    <scope>NUCLEOTIDE SEQUENCE</scope>
    <source>
        <strain evidence="2">CGMCC 1.15493</strain>
    </source>
</reference>
<protein>
    <recommendedName>
        <fullName evidence="1">HTH-like domain-containing protein</fullName>
    </recommendedName>
</protein>
<feature type="domain" description="HTH-like" evidence="1">
    <location>
        <begin position="11"/>
        <end position="67"/>
    </location>
</feature>
<proteinExistence type="predicted"/>
<dbReference type="AlphaFoldDB" id="A0A916YFT6"/>
<gene>
    <name evidence="2" type="ORF">GCM10011335_53000</name>
</gene>
<organism evidence="2 3">
    <name type="scientific">Aureimonas glaciei</name>
    <dbReference type="NCBI Taxonomy" id="1776957"/>
    <lineage>
        <taxon>Bacteria</taxon>
        <taxon>Pseudomonadati</taxon>
        <taxon>Pseudomonadota</taxon>
        <taxon>Alphaproteobacteria</taxon>
        <taxon>Hyphomicrobiales</taxon>
        <taxon>Aurantimonadaceae</taxon>
        <taxon>Aureimonas</taxon>
    </lineage>
</organism>
<accession>A0A916YFT6</accession>
<evidence type="ECO:0000313" key="2">
    <source>
        <dbReference type="EMBL" id="GGD43773.1"/>
    </source>
</evidence>